<keyword evidence="3" id="KW-1185">Reference proteome</keyword>
<proteinExistence type="predicted"/>
<evidence type="ECO:0000313" key="2">
    <source>
        <dbReference type="EMBL" id="CAG8784401.1"/>
    </source>
</evidence>
<reference evidence="2" key="1">
    <citation type="submission" date="2021-06" db="EMBL/GenBank/DDBJ databases">
        <authorList>
            <person name="Kallberg Y."/>
            <person name="Tangrot J."/>
            <person name="Rosling A."/>
        </authorList>
    </citation>
    <scope>NUCLEOTIDE SEQUENCE</scope>
    <source>
        <strain evidence="2">FL966</strain>
    </source>
</reference>
<accession>A0A9N9JMT6</accession>
<feature type="compositionally biased region" description="Basic and acidic residues" evidence="1">
    <location>
        <begin position="7"/>
        <end position="20"/>
    </location>
</feature>
<gene>
    <name evidence="2" type="ORF">CPELLU_LOCUS16584</name>
</gene>
<comment type="caution">
    <text evidence="2">The sequence shown here is derived from an EMBL/GenBank/DDBJ whole genome shotgun (WGS) entry which is preliminary data.</text>
</comment>
<sequence>NLYALNERSEQRSKEEQHSKLFSREYPSLQSGHGDASGFWLPEWFAVKGLGRTRTGSAELLGIVFSCIVDINPDNSDVSPVPTYFCLREPL</sequence>
<dbReference type="Proteomes" id="UP000789759">
    <property type="component" value="Unassembled WGS sequence"/>
</dbReference>
<protein>
    <submittedName>
        <fullName evidence="2">14815_t:CDS:1</fullName>
    </submittedName>
</protein>
<name>A0A9N9JMT6_9GLOM</name>
<feature type="region of interest" description="Disordered" evidence="1">
    <location>
        <begin position="1"/>
        <end position="20"/>
    </location>
</feature>
<evidence type="ECO:0000256" key="1">
    <source>
        <dbReference type="SAM" id="MobiDB-lite"/>
    </source>
</evidence>
<evidence type="ECO:0000313" key="3">
    <source>
        <dbReference type="Proteomes" id="UP000789759"/>
    </source>
</evidence>
<feature type="non-terminal residue" evidence="2">
    <location>
        <position position="91"/>
    </location>
</feature>
<dbReference type="AlphaFoldDB" id="A0A9N9JMT6"/>
<organism evidence="2 3">
    <name type="scientific">Cetraspora pellucida</name>
    <dbReference type="NCBI Taxonomy" id="1433469"/>
    <lineage>
        <taxon>Eukaryota</taxon>
        <taxon>Fungi</taxon>
        <taxon>Fungi incertae sedis</taxon>
        <taxon>Mucoromycota</taxon>
        <taxon>Glomeromycotina</taxon>
        <taxon>Glomeromycetes</taxon>
        <taxon>Diversisporales</taxon>
        <taxon>Gigasporaceae</taxon>
        <taxon>Cetraspora</taxon>
    </lineage>
</organism>
<dbReference type="EMBL" id="CAJVQA010024965">
    <property type="protein sequence ID" value="CAG8784401.1"/>
    <property type="molecule type" value="Genomic_DNA"/>
</dbReference>